<dbReference type="PANTHER" id="PTHR47870">
    <property type="entry name" value="CYTOCHROME C-TYPE BIOGENESIS PROTEIN CCMH"/>
    <property type="match status" value="1"/>
</dbReference>
<comment type="caution">
    <text evidence="11">The sequence shown here is derived from an EMBL/GenBank/DDBJ whole genome shotgun (WGS) entry which is preliminary data.</text>
</comment>
<dbReference type="OrthoDB" id="9804975at2"/>
<keyword evidence="9" id="KW-0812">Transmembrane</keyword>
<keyword evidence="2 9" id="KW-0349">Heme</keyword>
<dbReference type="RefSeq" id="WP_114101010.1">
    <property type="nucleotide sequence ID" value="NZ_JPWF01000002.1"/>
</dbReference>
<keyword evidence="5" id="KW-0201">Cytochrome c-type biogenesis</keyword>
<evidence type="ECO:0000256" key="8">
    <source>
        <dbReference type="ARBA" id="ARBA00060491"/>
    </source>
</evidence>
<dbReference type="Proteomes" id="UP000253226">
    <property type="component" value="Unassembled WGS sequence"/>
</dbReference>
<name>A0A367WC52_9PROT</name>
<dbReference type="Gene3D" id="1.10.8.640">
    <property type="entry name" value="Cytochrome C biogenesis protein"/>
    <property type="match status" value="1"/>
</dbReference>
<keyword evidence="6 9" id="KW-0408">Iron</keyword>
<keyword evidence="4 9" id="KW-0732">Signal</keyword>
<evidence type="ECO:0000256" key="6">
    <source>
        <dbReference type="ARBA" id="ARBA00023004"/>
    </source>
</evidence>
<sequence>MTKRLLMLVGALGIVLPLLASGPAMAVNPDEMLSNPALEKRARDISQELRCLVCQNQSIDDSDAELARDLRVLVRERLIAGDSNEEAIDYIVARYGDYVLLNPPLKPETYILWGSPVVLALLALLAVFAFYRRKQREASAGTTASLSREEQARLDEILGSSKGDGKA</sequence>
<dbReference type="AlphaFoldDB" id="A0A367WC52"/>
<evidence type="ECO:0000256" key="9">
    <source>
        <dbReference type="RuleBase" id="RU364112"/>
    </source>
</evidence>
<proteinExistence type="inferred from homology"/>
<dbReference type="EMBL" id="JPWF01000002">
    <property type="protein sequence ID" value="RCK38957.1"/>
    <property type="molecule type" value="Genomic_DNA"/>
</dbReference>
<evidence type="ECO:0000256" key="3">
    <source>
        <dbReference type="ARBA" id="ARBA00022723"/>
    </source>
</evidence>
<comment type="function">
    <text evidence="7">Required for the biogenesis of c-type cytochromes. Possible subunit of a heme lyase.</text>
</comment>
<gene>
    <name evidence="11" type="ORF">TH19_03955</name>
</gene>
<dbReference type="FunFam" id="1.10.8.640:FF:000001">
    <property type="entry name" value="Cytochrome c-type biogenesis protein"/>
    <property type="match status" value="1"/>
</dbReference>
<dbReference type="InterPro" id="IPR051263">
    <property type="entry name" value="C-type_cytochrome_biogenesis"/>
</dbReference>
<feature type="signal peptide" evidence="9">
    <location>
        <begin position="1"/>
        <end position="26"/>
    </location>
</feature>
<feature type="transmembrane region" description="Helical" evidence="9">
    <location>
        <begin position="110"/>
        <end position="131"/>
    </location>
</feature>
<evidence type="ECO:0000256" key="1">
    <source>
        <dbReference type="ARBA" id="ARBA00010342"/>
    </source>
</evidence>
<evidence type="ECO:0000256" key="2">
    <source>
        <dbReference type="ARBA" id="ARBA00022617"/>
    </source>
</evidence>
<reference evidence="11 12" key="1">
    <citation type="submission" date="2014-07" db="EMBL/GenBank/DDBJ databases">
        <title>Draft genome sequence of Thalassospira profundimaris 35.</title>
        <authorList>
            <person name="Lai Q."/>
            <person name="Shao Z."/>
        </authorList>
    </citation>
    <scope>NUCLEOTIDE SEQUENCE [LARGE SCALE GENOMIC DNA]</scope>
    <source>
        <strain evidence="11 12">35</strain>
    </source>
</reference>
<feature type="domain" description="CcmH/CycL/Ccl2/NrfF N-terminal" evidence="10">
    <location>
        <begin position="16"/>
        <end position="158"/>
    </location>
</feature>
<dbReference type="InterPro" id="IPR038297">
    <property type="entry name" value="CcmH/CycL/NrfF/Ccl2_sf"/>
</dbReference>
<evidence type="ECO:0000256" key="7">
    <source>
        <dbReference type="ARBA" id="ARBA00037230"/>
    </source>
</evidence>
<dbReference type="PANTHER" id="PTHR47870:SF1">
    <property type="entry name" value="CYTOCHROME C-TYPE BIOGENESIS PROTEIN CCMH"/>
    <property type="match status" value="1"/>
</dbReference>
<feature type="chain" id="PRO_5016485668" description="Cytochrome c-type biogenesis protein" evidence="9">
    <location>
        <begin position="27"/>
        <end position="167"/>
    </location>
</feature>
<comment type="similarity">
    <text evidence="1 9">Belongs to the CcmH/CycL/Ccl2/NrfF family.</text>
</comment>
<dbReference type="GO" id="GO:0017004">
    <property type="term" value="P:cytochrome complex assembly"/>
    <property type="evidence" value="ECO:0007669"/>
    <property type="project" value="UniProtKB-KW"/>
</dbReference>
<dbReference type="GO" id="GO:0005886">
    <property type="term" value="C:plasma membrane"/>
    <property type="evidence" value="ECO:0007669"/>
    <property type="project" value="TreeGrafter"/>
</dbReference>
<evidence type="ECO:0000256" key="5">
    <source>
        <dbReference type="ARBA" id="ARBA00022748"/>
    </source>
</evidence>
<dbReference type="CDD" id="cd16378">
    <property type="entry name" value="CcmH_N"/>
    <property type="match status" value="1"/>
</dbReference>
<comment type="subcellular location">
    <subcellularLocation>
        <location evidence="8">Membrane</location>
        <topology evidence="8">Single-pass membrane protein</topology>
        <orientation evidence="8">Periplasmic side</orientation>
    </subcellularLocation>
</comment>
<accession>A0A367WC52</accession>
<keyword evidence="9" id="KW-1133">Transmembrane helix</keyword>
<keyword evidence="9" id="KW-0472">Membrane</keyword>
<evidence type="ECO:0000256" key="4">
    <source>
        <dbReference type="ARBA" id="ARBA00022729"/>
    </source>
</evidence>
<keyword evidence="3 9" id="KW-0479">Metal-binding</keyword>
<dbReference type="GO" id="GO:0046872">
    <property type="term" value="F:metal ion binding"/>
    <property type="evidence" value="ECO:0007669"/>
    <property type="project" value="UniProtKB-KW"/>
</dbReference>
<evidence type="ECO:0000259" key="10">
    <source>
        <dbReference type="Pfam" id="PF03918"/>
    </source>
</evidence>
<evidence type="ECO:0000313" key="12">
    <source>
        <dbReference type="Proteomes" id="UP000253226"/>
    </source>
</evidence>
<protein>
    <recommendedName>
        <fullName evidence="9">Cytochrome c-type biogenesis protein</fullName>
    </recommendedName>
</protein>
<evidence type="ECO:0000313" key="11">
    <source>
        <dbReference type="EMBL" id="RCK38957.1"/>
    </source>
</evidence>
<organism evidence="11 12">
    <name type="scientific">Thalassospira profundimaris</name>
    <dbReference type="NCBI Taxonomy" id="502049"/>
    <lineage>
        <taxon>Bacteria</taxon>
        <taxon>Pseudomonadati</taxon>
        <taxon>Pseudomonadota</taxon>
        <taxon>Alphaproteobacteria</taxon>
        <taxon>Rhodospirillales</taxon>
        <taxon>Thalassospiraceae</taxon>
        <taxon>Thalassospira</taxon>
    </lineage>
</organism>
<dbReference type="InterPro" id="IPR005616">
    <property type="entry name" value="CcmH/CycL/Ccl2/NrfF_N"/>
</dbReference>
<dbReference type="Pfam" id="PF03918">
    <property type="entry name" value="CcmH"/>
    <property type="match status" value="1"/>
</dbReference>